<accession>A0A0F9PCI4</accession>
<gene>
    <name evidence="1" type="ORF">LCGC14_1232100</name>
</gene>
<name>A0A0F9PCI4_9ZZZZ</name>
<comment type="caution">
    <text evidence="1">The sequence shown here is derived from an EMBL/GenBank/DDBJ whole genome shotgun (WGS) entry which is preliminary data.</text>
</comment>
<reference evidence="1" key="1">
    <citation type="journal article" date="2015" name="Nature">
        <title>Complex archaea that bridge the gap between prokaryotes and eukaryotes.</title>
        <authorList>
            <person name="Spang A."/>
            <person name="Saw J.H."/>
            <person name="Jorgensen S.L."/>
            <person name="Zaremba-Niedzwiedzka K."/>
            <person name="Martijn J."/>
            <person name="Lind A.E."/>
            <person name="van Eijk R."/>
            <person name="Schleper C."/>
            <person name="Guy L."/>
            <person name="Ettema T.J."/>
        </authorList>
    </citation>
    <scope>NUCLEOTIDE SEQUENCE</scope>
</reference>
<dbReference type="EMBL" id="LAZR01006584">
    <property type="protein sequence ID" value="KKM91087.1"/>
    <property type="molecule type" value="Genomic_DNA"/>
</dbReference>
<dbReference type="AlphaFoldDB" id="A0A0F9PCI4"/>
<sequence length="605" mass="68790">MMETVDLGKWGNLEDMPPGVSEGLGQILAECTSDDRAVLQKRIQDNPFWFVREGLANEAVIPEKPPADWMRLFEFIFRIGKTLRRGVVNSPRNTLKSTLLSALAVMLICFDRNVRICYFTNSHQNAVTFAARVKAWLEENELIQKAFGSFKPTGREGAYTAWRDDHFYVSGRTTNAREPTLTVASIGQTKVGMHYDFVFLDDPVDQDNTMTADGIRKGITWFILVPKLLDEQSTYGAEGIPGGALLDCGTPYADGDLHGWLLGNTDDENSPANIYEPLVMKALNNPESWDPKQKCFVNPDMNFEGIISELKLNEERASGPYWFYTQYQCECHAPEDAIFRRDWFKLIPAYQLPKHTRRFLLADYAMGLEETNDRTALWVVALDWKRRAYCIDFDVGRWSLAERIRRTIQYALKHGAEAISLEQQTSNEGMFAGLREEIDRMRLRIRIEPISGRSTESKKNRIISLQPRFEMGRIFFVMQEAEGGVGISSEFIRLGKDGKAYGEIVDEFIRYNKAVHDDIPDALSDIDKLRKNTGTYIFAGAREASAEYATAPRFYQGRPVPYPDAQRPYHGAPPVAQDRQQGNFWQNAAKSYKSGGDFYRGGRNG</sequence>
<dbReference type="Gene3D" id="3.40.50.300">
    <property type="entry name" value="P-loop containing nucleotide triphosphate hydrolases"/>
    <property type="match status" value="1"/>
</dbReference>
<dbReference type="InterPro" id="IPR027417">
    <property type="entry name" value="P-loop_NTPase"/>
</dbReference>
<organism evidence="1">
    <name type="scientific">marine sediment metagenome</name>
    <dbReference type="NCBI Taxonomy" id="412755"/>
    <lineage>
        <taxon>unclassified sequences</taxon>
        <taxon>metagenomes</taxon>
        <taxon>ecological metagenomes</taxon>
    </lineage>
</organism>
<protein>
    <recommendedName>
        <fullName evidence="2">Terminase large subunit gp17-like C-terminal domain-containing protein</fullName>
    </recommendedName>
</protein>
<evidence type="ECO:0008006" key="2">
    <source>
        <dbReference type="Google" id="ProtNLM"/>
    </source>
</evidence>
<evidence type="ECO:0000313" key="1">
    <source>
        <dbReference type="EMBL" id="KKM91087.1"/>
    </source>
</evidence>
<proteinExistence type="predicted"/>